<dbReference type="SUPFAM" id="SSF46689">
    <property type="entry name" value="Homeodomain-like"/>
    <property type="match status" value="1"/>
</dbReference>
<keyword evidence="5" id="KW-0175">Coiled coil</keyword>
<organism evidence="13 14">
    <name type="scientific">Linum tenue</name>
    <dbReference type="NCBI Taxonomy" id="586396"/>
    <lineage>
        <taxon>Eukaryota</taxon>
        <taxon>Viridiplantae</taxon>
        <taxon>Streptophyta</taxon>
        <taxon>Embryophyta</taxon>
        <taxon>Tracheophyta</taxon>
        <taxon>Spermatophyta</taxon>
        <taxon>Magnoliopsida</taxon>
        <taxon>eudicotyledons</taxon>
        <taxon>Gunneridae</taxon>
        <taxon>Pentapetalae</taxon>
        <taxon>rosids</taxon>
        <taxon>fabids</taxon>
        <taxon>Malpighiales</taxon>
        <taxon>Linaceae</taxon>
        <taxon>Linum</taxon>
    </lineage>
</organism>
<name>A0AAV0PSH8_9ROSI</name>
<protein>
    <recommendedName>
        <fullName evidence="9">MYB transcription factor</fullName>
    </recommendedName>
</protein>
<keyword evidence="8" id="KW-0539">Nucleus</keyword>
<evidence type="ECO:0000259" key="12">
    <source>
        <dbReference type="PROSITE" id="PS51504"/>
    </source>
</evidence>
<keyword evidence="3" id="KW-0158">Chromosome</keyword>
<evidence type="ECO:0000256" key="6">
    <source>
        <dbReference type="ARBA" id="ARBA00023125"/>
    </source>
</evidence>
<dbReference type="PROSITE" id="PS50090">
    <property type="entry name" value="MYB_LIKE"/>
    <property type="match status" value="1"/>
</dbReference>
<dbReference type="PROSITE" id="PS51504">
    <property type="entry name" value="H15"/>
    <property type="match status" value="1"/>
</dbReference>
<dbReference type="SUPFAM" id="SSF46785">
    <property type="entry name" value="Winged helix' DNA-binding domain"/>
    <property type="match status" value="1"/>
</dbReference>
<dbReference type="GO" id="GO:0006334">
    <property type="term" value="P:nucleosome assembly"/>
    <property type="evidence" value="ECO:0007669"/>
    <property type="project" value="InterPro"/>
</dbReference>
<dbReference type="SMART" id="SM00717">
    <property type="entry name" value="SANT"/>
    <property type="match status" value="1"/>
</dbReference>
<dbReference type="GO" id="GO:0000786">
    <property type="term" value="C:nucleosome"/>
    <property type="evidence" value="ECO:0007669"/>
    <property type="project" value="InterPro"/>
</dbReference>
<dbReference type="PROSITE" id="PS51294">
    <property type="entry name" value="HTH_MYB"/>
    <property type="match status" value="1"/>
</dbReference>
<accession>A0AAV0PSH8</accession>
<evidence type="ECO:0000259" key="11">
    <source>
        <dbReference type="PROSITE" id="PS51294"/>
    </source>
</evidence>
<keyword evidence="6" id="KW-0238">DNA-binding</keyword>
<dbReference type="EMBL" id="CAMGYJ010000009">
    <property type="protein sequence ID" value="CAI0473397.1"/>
    <property type="molecule type" value="Genomic_DNA"/>
</dbReference>
<evidence type="ECO:0000256" key="4">
    <source>
        <dbReference type="ARBA" id="ARBA00023015"/>
    </source>
</evidence>
<dbReference type="AlphaFoldDB" id="A0AAV0PSH8"/>
<dbReference type="InterPro" id="IPR009057">
    <property type="entry name" value="Homeodomain-like_sf"/>
</dbReference>
<evidence type="ECO:0000256" key="9">
    <source>
        <dbReference type="ARBA" id="ARBA00032813"/>
    </source>
</evidence>
<dbReference type="Gene3D" id="1.10.246.220">
    <property type="match status" value="1"/>
</dbReference>
<evidence type="ECO:0000256" key="8">
    <source>
        <dbReference type="ARBA" id="ARBA00023242"/>
    </source>
</evidence>
<evidence type="ECO:0000259" key="10">
    <source>
        <dbReference type="PROSITE" id="PS50090"/>
    </source>
</evidence>
<dbReference type="InterPro" id="IPR036390">
    <property type="entry name" value="WH_DNA-bd_sf"/>
</dbReference>
<keyword evidence="4" id="KW-0805">Transcription regulation</keyword>
<dbReference type="Gene3D" id="1.10.10.10">
    <property type="entry name" value="Winged helix-like DNA-binding domain superfamily/Winged helix DNA-binding domain"/>
    <property type="match status" value="1"/>
</dbReference>
<dbReference type="InterPro" id="IPR017930">
    <property type="entry name" value="Myb_dom"/>
</dbReference>
<dbReference type="Proteomes" id="UP001154282">
    <property type="component" value="Unassembled WGS sequence"/>
</dbReference>
<dbReference type="InterPro" id="IPR001005">
    <property type="entry name" value="SANT/Myb"/>
</dbReference>
<dbReference type="PANTHER" id="PTHR46267">
    <property type="entry name" value="SINGLE MYB HISTONE 4"/>
    <property type="match status" value="1"/>
</dbReference>
<evidence type="ECO:0000313" key="14">
    <source>
        <dbReference type="Proteomes" id="UP001154282"/>
    </source>
</evidence>
<dbReference type="GO" id="GO:0003691">
    <property type="term" value="F:double-stranded telomeric DNA binding"/>
    <property type="evidence" value="ECO:0007669"/>
    <property type="project" value="InterPro"/>
</dbReference>
<dbReference type="InterPro" id="IPR036388">
    <property type="entry name" value="WH-like_DNA-bd_sf"/>
</dbReference>
<comment type="caution">
    <text evidence="13">The sequence shown here is derived from an EMBL/GenBank/DDBJ whole genome shotgun (WGS) entry which is preliminary data.</text>
</comment>
<dbReference type="SMART" id="SM00526">
    <property type="entry name" value="H15"/>
    <property type="match status" value="1"/>
</dbReference>
<dbReference type="InterPro" id="IPR044597">
    <property type="entry name" value="SMH1-6"/>
</dbReference>
<dbReference type="GO" id="GO:0005730">
    <property type="term" value="C:nucleolus"/>
    <property type="evidence" value="ECO:0007669"/>
    <property type="project" value="UniProtKB-SubCell"/>
</dbReference>
<reference evidence="13" key="1">
    <citation type="submission" date="2022-08" db="EMBL/GenBank/DDBJ databases">
        <authorList>
            <person name="Gutierrez-Valencia J."/>
        </authorList>
    </citation>
    <scope>NUCLEOTIDE SEQUENCE</scope>
</reference>
<evidence type="ECO:0000256" key="7">
    <source>
        <dbReference type="ARBA" id="ARBA00023163"/>
    </source>
</evidence>
<keyword evidence="14" id="KW-1185">Reference proteome</keyword>
<dbReference type="PANTHER" id="PTHR46267:SF3">
    <property type="entry name" value="TELOMERE REPEAT-BINDING FACTOR 4-RELATED"/>
    <property type="match status" value="1"/>
</dbReference>
<dbReference type="FunFam" id="1.10.10.60:FF:000168">
    <property type="entry name" value="Telomere repeat-binding factor 1"/>
    <property type="match status" value="1"/>
</dbReference>
<feature type="domain" description="HTH myb-type" evidence="11">
    <location>
        <begin position="1"/>
        <end position="61"/>
    </location>
</feature>
<feature type="domain" description="Myb-like" evidence="10">
    <location>
        <begin position="1"/>
        <end position="57"/>
    </location>
</feature>
<dbReference type="Pfam" id="PF00249">
    <property type="entry name" value="Myb_DNA-binding"/>
    <property type="match status" value="1"/>
</dbReference>
<evidence type="ECO:0000256" key="1">
    <source>
        <dbReference type="ARBA" id="ARBA00004286"/>
    </source>
</evidence>
<evidence type="ECO:0000256" key="2">
    <source>
        <dbReference type="ARBA" id="ARBA00004604"/>
    </source>
</evidence>
<sequence length="279" mass="31386">MGNQKQRWTEEEEGALLAGVSKYGPGKWKNIIKDPDFAPLLTHRSNIDLKDKWRNMCANNGSIERSKRGRVKNPIVRIASFAKSSAPAENVDAIIDHALEIAADGKKDAGMKLSISTRYIAMVYEALSEINDLNGSDLSTILDFIEQRHVVPQNFRRVLSEKLRRLVAQRKLEKVQDNYRIMKGAPPKTKSPTRKPEELKQLQLKNPALVTYDDFEAVLEAATVAAYKIAEAENKSFLAAEAVREAERIGVMAEHTEATLYLIEEIYEQCSRGEVFVLA</sequence>
<proteinExistence type="predicted"/>
<feature type="domain" description="H15" evidence="12">
    <location>
        <begin position="115"/>
        <end position="183"/>
    </location>
</feature>
<comment type="subcellular location">
    <subcellularLocation>
        <location evidence="1">Chromosome</location>
    </subcellularLocation>
    <subcellularLocation>
        <location evidence="2">Nucleus</location>
        <location evidence="2">Nucleolus</location>
    </subcellularLocation>
</comment>
<evidence type="ECO:0000313" key="13">
    <source>
        <dbReference type="EMBL" id="CAI0473397.1"/>
    </source>
</evidence>
<evidence type="ECO:0000256" key="5">
    <source>
        <dbReference type="ARBA" id="ARBA00023054"/>
    </source>
</evidence>
<dbReference type="InterPro" id="IPR005818">
    <property type="entry name" value="Histone_H1/H5_H15"/>
</dbReference>
<keyword evidence="7" id="KW-0804">Transcription</keyword>
<evidence type="ECO:0000256" key="3">
    <source>
        <dbReference type="ARBA" id="ARBA00022454"/>
    </source>
</evidence>
<gene>
    <name evidence="13" type="ORF">LITE_LOCUS39617</name>
</gene>
<dbReference type="Pfam" id="PF00538">
    <property type="entry name" value="Linker_histone"/>
    <property type="match status" value="1"/>
</dbReference>
<dbReference type="CDD" id="cd11660">
    <property type="entry name" value="SANT_TRF"/>
    <property type="match status" value="1"/>
</dbReference>